<name>A0A0L0DEJ0_THETB</name>
<keyword evidence="5 7" id="KW-1133">Transmembrane helix</keyword>
<accession>A0A0L0DEJ0</accession>
<feature type="transmembrane region" description="Helical" evidence="7">
    <location>
        <begin position="185"/>
        <end position="206"/>
    </location>
</feature>
<feature type="transmembrane region" description="Helical" evidence="7">
    <location>
        <begin position="68"/>
        <end position="88"/>
    </location>
</feature>
<dbReference type="PANTHER" id="PTHR31326:SF1">
    <property type="entry name" value="PROTEIN CLT2, CHLOROPLASTIC"/>
    <property type="match status" value="1"/>
</dbReference>
<proteinExistence type="inferred from homology"/>
<evidence type="ECO:0000256" key="2">
    <source>
        <dbReference type="ARBA" id="ARBA00006690"/>
    </source>
</evidence>
<dbReference type="OMA" id="FAYIIPM"/>
<dbReference type="RefSeq" id="XP_013756712.1">
    <property type="nucleotide sequence ID" value="XM_013901258.1"/>
</dbReference>
<dbReference type="Pfam" id="PF08627">
    <property type="entry name" value="CRT-like"/>
    <property type="match status" value="1"/>
</dbReference>
<evidence type="ECO:0000256" key="4">
    <source>
        <dbReference type="ARBA" id="ARBA00022692"/>
    </source>
</evidence>
<dbReference type="OrthoDB" id="416555at2759"/>
<dbReference type="InterPro" id="IPR013936">
    <property type="entry name" value="CRT-like"/>
</dbReference>
<keyword evidence="4 7" id="KW-0812">Transmembrane</keyword>
<dbReference type="AlphaFoldDB" id="A0A0L0DEJ0"/>
<feature type="transmembrane region" description="Helical" evidence="7">
    <location>
        <begin position="218"/>
        <end position="243"/>
    </location>
</feature>
<evidence type="ECO:0000256" key="7">
    <source>
        <dbReference type="SAM" id="Phobius"/>
    </source>
</evidence>
<keyword evidence="9" id="KW-1185">Reference proteome</keyword>
<dbReference type="eggNOG" id="ENOG502QR5M">
    <property type="taxonomic scope" value="Eukaryota"/>
</dbReference>
<reference evidence="8 9" key="1">
    <citation type="submission" date="2010-05" db="EMBL/GenBank/DDBJ databases">
        <title>The Genome Sequence of Thecamonas trahens ATCC 50062.</title>
        <authorList>
            <consortium name="The Broad Institute Genome Sequencing Platform"/>
            <person name="Russ C."/>
            <person name="Cuomo C."/>
            <person name="Shea T."/>
            <person name="Young S.K."/>
            <person name="Zeng Q."/>
            <person name="Koehrsen M."/>
            <person name="Haas B."/>
            <person name="Borodovsky M."/>
            <person name="Guigo R."/>
            <person name="Alvarado L."/>
            <person name="Berlin A."/>
            <person name="Bochicchio J."/>
            <person name="Borenstein D."/>
            <person name="Chapman S."/>
            <person name="Chen Z."/>
            <person name="Freedman E."/>
            <person name="Gellesch M."/>
            <person name="Goldberg J."/>
            <person name="Griggs A."/>
            <person name="Gujja S."/>
            <person name="Heilman E."/>
            <person name="Heiman D."/>
            <person name="Hepburn T."/>
            <person name="Howarth C."/>
            <person name="Jen D."/>
            <person name="Larson L."/>
            <person name="Mehta T."/>
            <person name="Park D."/>
            <person name="Pearson M."/>
            <person name="Roberts A."/>
            <person name="Saif S."/>
            <person name="Shenoy N."/>
            <person name="Sisk P."/>
            <person name="Stolte C."/>
            <person name="Sykes S."/>
            <person name="Thomson T."/>
            <person name="Walk T."/>
            <person name="White J."/>
            <person name="Yandava C."/>
            <person name="Burger G."/>
            <person name="Gray M.W."/>
            <person name="Holland P.W.H."/>
            <person name="King N."/>
            <person name="Lang F.B.F."/>
            <person name="Roger A.J."/>
            <person name="Ruiz-Trillo I."/>
            <person name="Lander E."/>
            <person name="Nusbaum C."/>
        </authorList>
    </citation>
    <scope>NUCLEOTIDE SEQUENCE [LARGE SCALE GENOMIC DNA]</scope>
    <source>
        <strain evidence="8 9">ATCC 50062</strain>
    </source>
</reference>
<evidence type="ECO:0000256" key="3">
    <source>
        <dbReference type="ARBA" id="ARBA00022448"/>
    </source>
</evidence>
<keyword evidence="6 7" id="KW-0472">Membrane</keyword>
<organism evidence="8 9">
    <name type="scientific">Thecamonas trahens ATCC 50062</name>
    <dbReference type="NCBI Taxonomy" id="461836"/>
    <lineage>
        <taxon>Eukaryota</taxon>
        <taxon>Apusozoa</taxon>
        <taxon>Apusomonadida</taxon>
        <taxon>Apusomonadidae</taxon>
        <taxon>Thecamonas</taxon>
    </lineage>
</organism>
<gene>
    <name evidence="8" type="ORF">AMSG_06636</name>
</gene>
<evidence type="ECO:0000256" key="6">
    <source>
        <dbReference type="ARBA" id="ARBA00023136"/>
    </source>
</evidence>
<keyword evidence="3" id="KW-0813">Transport</keyword>
<dbReference type="PANTHER" id="PTHR31326">
    <property type="entry name" value="PROTEIN CLT2, CHLOROPLASTIC"/>
    <property type="match status" value="1"/>
</dbReference>
<feature type="transmembrane region" description="Helical" evidence="7">
    <location>
        <begin position="344"/>
        <end position="360"/>
    </location>
</feature>
<dbReference type="GO" id="GO:0016020">
    <property type="term" value="C:membrane"/>
    <property type="evidence" value="ECO:0007669"/>
    <property type="project" value="UniProtKB-SubCell"/>
</dbReference>
<comment type="subcellular location">
    <subcellularLocation>
        <location evidence="1">Membrane</location>
        <topology evidence="1">Multi-pass membrane protein</topology>
    </subcellularLocation>
</comment>
<dbReference type="GeneID" id="25565749"/>
<evidence type="ECO:0000313" key="9">
    <source>
        <dbReference type="Proteomes" id="UP000054408"/>
    </source>
</evidence>
<evidence type="ECO:0000256" key="5">
    <source>
        <dbReference type="ARBA" id="ARBA00022989"/>
    </source>
</evidence>
<evidence type="ECO:0000313" key="8">
    <source>
        <dbReference type="EMBL" id="KNC50747.1"/>
    </source>
</evidence>
<sequence>MSTEVGNGNGMSDAQPLLASVDSVGAAEASSKASTKTLLSVFFSLVLSASYNKVFAKLATLYMQRYPLFITLYITFAYIPLTILYVIFNRKAITAEMWAVPKWKFAVMGGLDSMAGIAQGFATNFIESGALIVLLQQAAIPISMIISKLMLGAKYKMRHYIGATVVGAGLLIVLLPTFLQPTGGAPVLWVIVMLFSCVPMALSACFKELALGDADMDVVYMNGWISLFQFTLAPFGLVLAGLASHIPPKDLPRNFWRGLRCSGGHNSVLHADEHYEADDCEKAPFFVNGYLLGNLVMNVMMLSLVQVGNANLLWLAMTIVLPISSFVFALPFVPGHKPVKATDGIGLVVIMAGLFIYRLLGPVLEWRAKRNGTYVALDDDDTDASSDVLPQTESQARAIADAASTSDWTSTPRLSVTPSISFTGSSLEVGLATGVIDRRLRLRKSAEALKLHRSPLQIRGSYFSRLGIPAPRPMETIQRQAP</sequence>
<feature type="transmembrane region" description="Helical" evidence="7">
    <location>
        <begin position="312"/>
        <end position="332"/>
    </location>
</feature>
<feature type="transmembrane region" description="Helical" evidence="7">
    <location>
        <begin position="159"/>
        <end position="179"/>
    </location>
</feature>
<evidence type="ECO:0000256" key="1">
    <source>
        <dbReference type="ARBA" id="ARBA00004141"/>
    </source>
</evidence>
<dbReference type="Proteomes" id="UP000054408">
    <property type="component" value="Unassembled WGS sequence"/>
</dbReference>
<comment type="similarity">
    <text evidence="2">Belongs to the CRT-like transporter family.</text>
</comment>
<protein>
    <submittedName>
        <fullName evidence="8">Drug/Metabolite transporter superfamily</fullName>
    </submittedName>
</protein>
<feature type="transmembrane region" description="Helical" evidence="7">
    <location>
        <begin position="285"/>
        <end position="305"/>
    </location>
</feature>
<dbReference type="EMBL" id="GL349462">
    <property type="protein sequence ID" value="KNC50747.1"/>
    <property type="molecule type" value="Genomic_DNA"/>
</dbReference>